<dbReference type="EMBL" id="JACIGK010000039">
    <property type="protein sequence ID" value="MBB4267940.1"/>
    <property type="molecule type" value="Genomic_DNA"/>
</dbReference>
<organism evidence="2 3">
    <name type="scientific">Roseospira visakhapatnamensis</name>
    <dbReference type="NCBI Taxonomy" id="390880"/>
    <lineage>
        <taxon>Bacteria</taxon>
        <taxon>Pseudomonadati</taxon>
        <taxon>Pseudomonadota</taxon>
        <taxon>Alphaproteobacteria</taxon>
        <taxon>Rhodospirillales</taxon>
        <taxon>Rhodospirillaceae</taxon>
        <taxon>Roseospira</taxon>
    </lineage>
</organism>
<keyword evidence="3" id="KW-1185">Reference proteome</keyword>
<keyword evidence="1" id="KW-0732">Signal</keyword>
<feature type="signal peptide" evidence="1">
    <location>
        <begin position="1"/>
        <end position="23"/>
    </location>
</feature>
<accession>A0A7W6RG41</accession>
<evidence type="ECO:0000313" key="3">
    <source>
        <dbReference type="Proteomes" id="UP000554286"/>
    </source>
</evidence>
<dbReference type="Proteomes" id="UP000554286">
    <property type="component" value="Unassembled WGS sequence"/>
</dbReference>
<gene>
    <name evidence="2" type="ORF">GGD89_003593</name>
</gene>
<name>A0A7W6RG41_9PROT</name>
<dbReference type="AlphaFoldDB" id="A0A7W6RG41"/>
<evidence type="ECO:0000256" key="1">
    <source>
        <dbReference type="SAM" id="SignalP"/>
    </source>
</evidence>
<comment type="caution">
    <text evidence="2">The sequence shown here is derived from an EMBL/GenBank/DDBJ whole genome shotgun (WGS) entry which is preliminary data.</text>
</comment>
<dbReference type="PANTHER" id="PTHR38731">
    <property type="entry name" value="LIPL45-RELATED LIPOPROTEIN-RELATED"/>
    <property type="match status" value="1"/>
</dbReference>
<sequence length="217" mass="22155">MTSPGRVRRRTALAALLLAPAMAGLRVAAAPAQTPLGRVTAVRGPAGLIRYGVSQGLTRGAVVIGGDRLVTGERTKVSLGVNGGAVLTVGPATDITVTRYRTDRDGHDLTLTLARGSLRAHLAAGAQWRAVSIAAPTATATTQAGTLVIEADLFTATIYALDGPARVSITPDAPGGTAVARLGTGMGVDVARGARAIRPVPWTNRTAAPLLTRTTLR</sequence>
<proteinExistence type="predicted"/>
<evidence type="ECO:0000313" key="2">
    <source>
        <dbReference type="EMBL" id="MBB4267940.1"/>
    </source>
</evidence>
<evidence type="ECO:0008006" key="4">
    <source>
        <dbReference type="Google" id="ProtNLM"/>
    </source>
</evidence>
<reference evidence="2 3" key="1">
    <citation type="submission" date="2020-08" db="EMBL/GenBank/DDBJ databases">
        <title>Genome sequencing of Purple Non-Sulfur Bacteria from various extreme environments.</title>
        <authorList>
            <person name="Mayer M."/>
        </authorList>
    </citation>
    <scope>NUCLEOTIDE SEQUENCE [LARGE SCALE GENOMIC DNA]</scope>
    <source>
        <strain evidence="2 3">JA131</strain>
    </source>
</reference>
<feature type="chain" id="PRO_5030997102" description="FecR family protein" evidence="1">
    <location>
        <begin position="24"/>
        <end position="217"/>
    </location>
</feature>
<protein>
    <recommendedName>
        <fullName evidence="4">FecR family protein</fullName>
    </recommendedName>
</protein>